<proteinExistence type="predicted"/>
<accession>A0ABQ8RX24</accession>
<dbReference type="PANTHER" id="PTHR46060">
    <property type="entry name" value="MARINER MOS1 TRANSPOSASE-LIKE PROTEIN"/>
    <property type="match status" value="1"/>
</dbReference>
<sequence length="225" mass="25710">MEGLCEGGNEPLGSLKAKFIPQGATVDKILYKEILGCLSNSVRRKRPELWHRKNWLLLHNNAPAHRSILVQEELARQQVAVLPHPPYSPDEKVRKHRYSTKNELQNAIYAAFQKLSPEVLINMKNRPRGVFSYGEPTEGHIKMFEILKKSPTPPGGDVPQDVEWQPIDVNDTHTVYLEFDNAAPPSVPSYGIMPLNISMQQDMLKERMEFWDSLPLKENELSAEF</sequence>
<dbReference type="Proteomes" id="UP001148838">
    <property type="component" value="Unassembled WGS sequence"/>
</dbReference>
<evidence type="ECO:0000313" key="2">
    <source>
        <dbReference type="Proteomes" id="UP001148838"/>
    </source>
</evidence>
<keyword evidence="2" id="KW-1185">Reference proteome</keyword>
<gene>
    <name evidence="1" type="ORF">ANN_27066</name>
</gene>
<dbReference type="PANTHER" id="PTHR46060:SF1">
    <property type="entry name" value="MARINER MOS1 TRANSPOSASE-LIKE PROTEIN"/>
    <property type="match status" value="1"/>
</dbReference>
<comment type="caution">
    <text evidence="1">The sequence shown here is derived from an EMBL/GenBank/DDBJ whole genome shotgun (WGS) entry which is preliminary data.</text>
</comment>
<dbReference type="InterPro" id="IPR036397">
    <property type="entry name" value="RNaseH_sf"/>
</dbReference>
<dbReference type="EMBL" id="JAJSOF020000040">
    <property type="protein sequence ID" value="KAJ4426254.1"/>
    <property type="molecule type" value="Genomic_DNA"/>
</dbReference>
<name>A0ABQ8RX24_PERAM</name>
<evidence type="ECO:0000313" key="1">
    <source>
        <dbReference type="EMBL" id="KAJ4426254.1"/>
    </source>
</evidence>
<protein>
    <submittedName>
        <fullName evidence="1">Uncharacterized protein</fullName>
    </submittedName>
</protein>
<organism evidence="1 2">
    <name type="scientific">Periplaneta americana</name>
    <name type="common">American cockroach</name>
    <name type="synonym">Blatta americana</name>
    <dbReference type="NCBI Taxonomy" id="6978"/>
    <lineage>
        <taxon>Eukaryota</taxon>
        <taxon>Metazoa</taxon>
        <taxon>Ecdysozoa</taxon>
        <taxon>Arthropoda</taxon>
        <taxon>Hexapoda</taxon>
        <taxon>Insecta</taxon>
        <taxon>Pterygota</taxon>
        <taxon>Neoptera</taxon>
        <taxon>Polyneoptera</taxon>
        <taxon>Dictyoptera</taxon>
        <taxon>Blattodea</taxon>
        <taxon>Blattoidea</taxon>
        <taxon>Blattidae</taxon>
        <taxon>Blattinae</taxon>
        <taxon>Periplaneta</taxon>
    </lineage>
</organism>
<dbReference type="Gene3D" id="3.30.420.10">
    <property type="entry name" value="Ribonuclease H-like superfamily/Ribonuclease H"/>
    <property type="match status" value="1"/>
</dbReference>
<reference evidence="1 2" key="1">
    <citation type="journal article" date="2022" name="Allergy">
        <title>Genome assembly and annotation of Periplaneta americana reveal a comprehensive cockroach allergen profile.</title>
        <authorList>
            <person name="Wang L."/>
            <person name="Xiong Q."/>
            <person name="Saelim N."/>
            <person name="Wang L."/>
            <person name="Nong W."/>
            <person name="Wan A.T."/>
            <person name="Shi M."/>
            <person name="Liu X."/>
            <person name="Cao Q."/>
            <person name="Hui J.H.L."/>
            <person name="Sookrung N."/>
            <person name="Leung T.F."/>
            <person name="Tungtrongchitr A."/>
            <person name="Tsui S.K.W."/>
        </authorList>
    </citation>
    <scope>NUCLEOTIDE SEQUENCE [LARGE SCALE GENOMIC DNA]</scope>
    <source>
        <strain evidence="1">PWHHKU_190912</strain>
    </source>
</reference>
<dbReference type="InterPro" id="IPR052709">
    <property type="entry name" value="Transposase-MT_Hybrid"/>
</dbReference>